<evidence type="ECO:0000256" key="3">
    <source>
        <dbReference type="ARBA" id="ARBA00022801"/>
    </source>
</evidence>
<protein>
    <submittedName>
        <fullName evidence="5">Carboxylesterase A</fullName>
    </submittedName>
</protein>
<dbReference type="PANTHER" id="PTHR43248">
    <property type="entry name" value="2-SUCCINYL-6-HYDROXY-2,4-CYCLOHEXADIENE-1-CARBOXYLATE SYNTHASE"/>
    <property type="match status" value="1"/>
</dbReference>
<sequence length="472" mass="49628">MAPPAPVQWSPCHVVGGTDGPVIPAGAQCGEIAVPVDYSKADGAVAHLALVRFPATGQKIGSLVVNPGGPGESGVDAAINVVASLPPEIRQRFDFVGFDPRGVGSSVPALSCNSDADNDAFRADPQVDYSPAGVAHIENIEKQSAQRCLDKMGKDFLANIGTVNVARDLDRLRAALGDDKLTYLGYSYGTEIGAAYAEAYPDKVRAMILDGAVDPNADPIQSNLDQDAAFQKAFNDYAADCAKAPGCPLGADPAKAVDVYRHLVDPLVAKPVPTDDPRGLSYADAVTGTIMAMYSPSLWKDLSDGLTELSNGTGDTLLELADQYWNRDSDGHYSNAQDVLTAVTCVDDPPNTDRAKAIDEDRRARQLVPFDSYGQFTGNAPLDSCAFWPVPPTSGPHTVSAPGVPPVLVVSTTHDPATPYQAGVELAKELGGDVLTFNGTQHTVVFQGQTCVDKYAAAYLIDLALPPKGTTC</sequence>
<gene>
    <name evidence="5" type="primary">caeA</name>
    <name evidence="5" type="ORF">MSAR_37220</name>
</gene>
<dbReference type="InterPro" id="IPR051601">
    <property type="entry name" value="Serine_prot/Carboxylest_S33"/>
</dbReference>
<dbReference type="GO" id="GO:0016787">
    <property type="term" value="F:hydrolase activity"/>
    <property type="evidence" value="ECO:0007669"/>
    <property type="project" value="UniProtKB-KW"/>
</dbReference>
<proteinExistence type="inferred from homology"/>
<dbReference type="EMBL" id="AP022595">
    <property type="protein sequence ID" value="BBY60586.1"/>
    <property type="molecule type" value="Genomic_DNA"/>
</dbReference>
<dbReference type="SUPFAM" id="SSF53474">
    <property type="entry name" value="alpha/beta-Hydrolases"/>
    <property type="match status" value="1"/>
</dbReference>
<dbReference type="InterPro" id="IPR029058">
    <property type="entry name" value="AB_hydrolase_fold"/>
</dbReference>
<evidence type="ECO:0000256" key="2">
    <source>
        <dbReference type="ARBA" id="ARBA00022729"/>
    </source>
</evidence>
<dbReference type="AlphaFoldDB" id="A0A7I7SXP2"/>
<dbReference type="InterPro" id="IPR000073">
    <property type="entry name" value="AB_hydrolase_1"/>
</dbReference>
<evidence type="ECO:0000259" key="4">
    <source>
        <dbReference type="Pfam" id="PF00561"/>
    </source>
</evidence>
<dbReference type="Proteomes" id="UP000466445">
    <property type="component" value="Chromosome"/>
</dbReference>
<dbReference type="Pfam" id="PF00561">
    <property type="entry name" value="Abhydrolase_1"/>
    <property type="match status" value="1"/>
</dbReference>
<keyword evidence="6" id="KW-1185">Reference proteome</keyword>
<evidence type="ECO:0000313" key="5">
    <source>
        <dbReference type="EMBL" id="BBY60586.1"/>
    </source>
</evidence>
<keyword evidence="3" id="KW-0378">Hydrolase</keyword>
<reference evidence="5 6" key="1">
    <citation type="journal article" date="2019" name="Emerg. Microbes Infect.">
        <title>Comprehensive subspecies identification of 175 nontuberculous mycobacteria species based on 7547 genomic profiles.</title>
        <authorList>
            <person name="Matsumoto Y."/>
            <person name="Kinjo T."/>
            <person name="Motooka D."/>
            <person name="Nabeya D."/>
            <person name="Jung N."/>
            <person name="Uechi K."/>
            <person name="Horii T."/>
            <person name="Iida T."/>
            <person name="Fujita J."/>
            <person name="Nakamura S."/>
        </authorList>
    </citation>
    <scope>NUCLEOTIDE SEQUENCE [LARGE SCALE GENOMIC DNA]</scope>
    <source>
        <strain evidence="5 6">JCM 30395</strain>
    </source>
</reference>
<accession>A0A7I7SXP2</accession>
<dbReference type="PANTHER" id="PTHR43248:SF29">
    <property type="entry name" value="TRIPEPTIDYL AMINOPEPTIDASE"/>
    <property type="match status" value="1"/>
</dbReference>
<name>A0A7I7SXP2_9MYCO</name>
<dbReference type="Gene3D" id="3.40.50.1820">
    <property type="entry name" value="alpha/beta hydrolase"/>
    <property type="match status" value="1"/>
</dbReference>
<evidence type="ECO:0000256" key="1">
    <source>
        <dbReference type="ARBA" id="ARBA00010088"/>
    </source>
</evidence>
<feature type="domain" description="AB hydrolase-1" evidence="4">
    <location>
        <begin position="63"/>
        <end position="448"/>
    </location>
</feature>
<keyword evidence="2" id="KW-0732">Signal</keyword>
<comment type="similarity">
    <text evidence="1">Belongs to the peptidase S33 family.</text>
</comment>
<evidence type="ECO:0000313" key="6">
    <source>
        <dbReference type="Proteomes" id="UP000466445"/>
    </source>
</evidence>
<dbReference type="KEGG" id="msar:MSAR_37220"/>
<organism evidence="5 6">
    <name type="scientific">Mycolicibacterium sarraceniae</name>
    <dbReference type="NCBI Taxonomy" id="1534348"/>
    <lineage>
        <taxon>Bacteria</taxon>
        <taxon>Bacillati</taxon>
        <taxon>Actinomycetota</taxon>
        <taxon>Actinomycetes</taxon>
        <taxon>Mycobacteriales</taxon>
        <taxon>Mycobacteriaceae</taxon>
        <taxon>Mycolicibacterium</taxon>
    </lineage>
</organism>